<dbReference type="Gene3D" id="3.30.565.10">
    <property type="entry name" value="Histidine kinase-like ATPase, C-terminal domain"/>
    <property type="match status" value="1"/>
</dbReference>
<evidence type="ECO:0000259" key="3">
    <source>
        <dbReference type="Pfam" id="PF14417"/>
    </source>
</evidence>
<dbReference type="PANTHER" id="PTHR35526:SF3">
    <property type="entry name" value="ANTI-SIGMA-F FACTOR RSBW"/>
    <property type="match status" value="1"/>
</dbReference>
<dbReference type="Pfam" id="PF14417">
    <property type="entry name" value="MEDS"/>
    <property type="match status" value="1"/>
</dbReference>
<comment type="caution">
    <text evidence="4">The sequence shown here is derived from an EMBL/GenBank/DDBJ whole genome shotgun (WGS) entry which is preliminary data.</text>
</comment>
<evidence type="ECO:0000313" key="4">
    <source>
        <dbReference type="EMBL" id="KIA66698.1"/>
    </source>
</evidence>
<evidence type="ECO:0000313" key="5">
    <source>
        <dbReference type="Proteomes" id="UP000031364"/>
    </source>
</evidence>
<dbReference type="InterPro" id="IPR047718">
    <property type="entry name" value="RsbA-like_anti_sig"/>
</dbReference>
<proteinExistence type="predicted"/>
<dbReference type="InterPro" id="IPR003594">
    <property type="entry name" value="HATPase_dom"/>
</dbReference>
<dbReference type="NCBIfam" id="NF041045">
    <property type="entry name" value="RsbA_anti_sig"/>
    <property type="match status" value="1"/>
</dbReference>
<gene>
    <name evidence="4" type="ORF">FG87_00845</name>
</gene>
<dbReference type="Pfam" id="PF13581">
    <property type="entry name" value="HATPase_c_2"/>
    <property type="match status" value="1"/>
</dbReference>
<sequence length="336" mass="35723">MSRIGLLPEIKVEPPMTSTAAGPPNTRQFIHPALFYRDAEEYLAGTIGFIRAGLAEDEPVAVSVPGPNLALIRDALGPDAAAVQLMDMTVEGRNPGRIIPGVLCAFADRHPTGRVRIVGEPIWAGRSAREYPACAQHEALINAAFAGREVSILCPYDTTALDATVLADATATHPTLIDGDGERASAAYDPDHIVSRYNEPLPAPPAAVPVIAFDAAALTGTRHRAVEFARRTGMTEDRLVDLELLIGETTTNSVVHGGGCGTLALWVEGTQMRCQIRDAGHIGNPLAGRVPPQPFQFGGRGLLLVNQLADLVRMHTDMQGTTLQVDLQLGDPVSGR</sequence>
<protein>
    <submittedName>
        <fullName evidence="4">Anti-sigma regulatory factor</fullName>
    </submittedName>
</protein>
<feature type="domain" description="MEDS" evidence="3">
    <location>
        <begin position="31"/>
        <end position="174"/>
    </location>
</feature>
<dbReference type="SUPFAM" id="SSF55874">
    <property type="entry name" value="ATPase domain of HSP90 chaperone/DNA topoisomerase II/histidine kinase"/>
    <property type="match status" value="1"/>
</dbReference>
<keyword evidence="1" id="KW-0723">Serine/threonine-protein kinase</keyword>
<accession>A0ABR4ZN56</accession>
<evidence type="ECO:0000256" key="1">
    <source>
        <dbReference type="ARBA" id="ARBA00022527"/>
    </source>
</evidence>
<dbReference type="InterPro" id="IPR036890">
    <property type="entry name" value="HATPase_C_sf"/>
</dbReference>
<dbReference type="PANTHER" id="PTHR35526">
    <property type="entry name" value="ANTI-SIGMA-F FACTOR RSBW-RELATED"/>
    <property type="match status" value="1"/>
</dbReference>
<keyword evidence="1" id="KW-0418">Kinase</keyword>
<dbReference type="InterPro" id="IPR050267">
    <property type="entry name" value="Anti-sigma-factor_SerPK"/>
</dbReference>
<feature type="domain" description="Histidine kinase/HSP90-like ATPase" evidence="2">
    <location>
        <begin position="213"/>
        <end position="325"/>
    </location>
</feature>
<evidence type="ECO:0000259" key="2">
    <source>
        <dbReference type="Pfam" id="PF13581"/>
    </source>
</evidence>
<dbReference type="InterPro" id="IPR025847">
    <property type="entry name" value="MEDS_domain"/>
</dbReference>
<keyword evidence="5" id="KW-1185">Reference proteome</keyword>
<reference evidence="4 5" key="1">
    <citation type="journal article" date="2014" name="Int. J. Syst. Evol. Microbiol.">
        <title>Nocardia vulneris sp. nov., isolated from wounds of human patients in North America.</title>
        <authorList>
            <person name="Lasker B.A."/>
            <person name="Bell M."/>
            <person name="Klenk H.P."/>
            <person name="Sproer C."/>
            <person name="Schumann C."/>
            <person name="Schumann P."/>
            <person name="Brown J.M."/>
        </authorList>
    </citation>
    <scope>NUCLEOTIDE SEQUENCE [LARGE SCALE GENOMIC DNA]</scope>
    <source>
        <strain evidence="4 5">W9851</strain>
    </source>
</reference>
<name>A0ABR4ZN56_9NOCA</name>
<dbReference type="CDD" id="cd16936">
    <property type="entry name" value="HATPase_RsbW-like"/>
    <property type="match status" value="1"/>
</dbReference>
<keyword evidence="1" id="KW-0808">Transferase</keyword>
<dbReference type="EMBL" id="JNFP01000001">
    <property type="protein sequence ID" value="KIA66698.1"/>
    <property type="molecule type" value="Genomic_DNA"/>
</dbReference>
<dbReference type="Proteomes" id="UP000031364">
    <property type="component" value="Unassembled WGS sequence"/>
</dbReference>
<organism evidence="4 5">
    <name type="scientific">Nocardia vulneris</name>
    <dbReference type="NCBI Taxonomy" id="1141657"/>
    <lineage>
        <taxon>Bacteria</taxon>
        <taxon>Bacillati</taxon>
        <taxon>Actinomycetota</taxon>
        <taxon>Actinomycetes</taxon>
        <taxon>Mycobacteriales</taxon>
        <taxon>Nocardiaceae</taxon>
        <taxon>Nocardia</taxon>
    </lineage>
</organism>